<dbReference type="PROSITE" id="PS51257">
    <property type="entry name" value="PROKAR_LIPOPROTEIN"/>
    <property type="match status" value="1"/>
</dbReference>
<dbReference type="Gene3D" id="3.40.30.10">
    <property type="entry name" value="Glutaredoxin"/>
    <property type="match status" value="1"/>
</dbReference>
<evidence type="ECO:0000256" key="4">
    <source>
        <dbReference type="ARBA" id="ARBA00023157"/>
    </source>
</evidence>
<evidence type="ECO:0000256" key="5">
    <source>
        <dbReference type="ARBA" id="ARBA00023284"/>
    </source>
</evidence>
<keyword evidence="4" id="KW-1015">Disulfide bond</keyword>
<dbReference type="AlphaFoldDB" id="A0A134DDF0"/>
<dbReference type="InterPro" id="IPR000866">
    <property type="entry name" value="AhpC/TSA"/>
</dbReference>
<name>A0A134DDF0_9MICO</name>
<dbReference type="OrthoDB" id="9796554at2"/>
<dbReference type="GO" id="GO:0016491">
    <property type="term" value="F:oxidoreductase activity"/>
    <property type="evidence" value="ECO:0007669"/>
    <property type="project" value="InterPro"/>
</dbReference>
<dbReference type="PANTHER" id="PTHR42852">
    <property type="entry name" value="THIOL:DISULFIDE INTERCHANGE PROTEIN DSBE"/>
    <property type="match status" value="1"/>
</dbReference>
<dbReference type="InterPro" id="IPR013766">
    <property type="entry name" value="Thioredoxin_domain"/>
</dbReference>
<reference evidence="6 7" key="1">
    <citation type="submission" date="2017-12" db="EMBL/GenBank/DDBJ databases">
        <title>Isolation and characterization of estrogens degradatiion strain Microbacterium hominis SJTG1.</title>
        <authorList>
            <person name="Xiong W."/>
            <person name="Yin C."/>
            <person name="Zheng D."/>
            <person name="Liang R."/>
        </authorList>
    </citation>
    <scope>NUCLEOTIDE SEQUENCE [LARGE SCALE GENOMIC DNA]</scope>
    <source>
        <strain evidence="6 7">SJTG1</strain>
    </source>
</reference>
<gene>
    <name evidence="6" type="ORF">CXR34_03875</name>
</gene>
<dbReference type="CDD" id="cd02966">
    <property type="entry name" value="TlpA_like_family"/>
    <property type="match status" value="1"/>
</dbReference>
<evidence type="ECO:0000256" key="2">
    <source>
        <dbReference type="ARBA" id="ARBA00022748"/>
    </source>
</evidence>
<dbReference type="GO" id="GO:0017004">
    <property type="term" value="P:cytochrome complex assembly"/>
    <property type="evidence" value="ECO:0007669"/>
    <property type="project" value="UniProtKB-KW"/>
</dbReference>
<keyword evidence="3" id="KW-0735">Signal-anchor</keyword>
<evidence type="ECO:0000313" key="7">
    <source>
        <dbReference type="Proteomes" id="UP000233276"/>
    </source>
</evidence>
<dbReference type="Pfam" id="PF00578">
    <property type="entry name" value="AhpC-TSA"/>
    <property type="match status" value="1"/>
</dbReference>
<keyword evidence="2" id="KW-0201">Cytochrome c-type biogenesis</keyword>
<dbReference type="PROSITE" id="PS51352">
    <property type="entry name" value="THIOREDOXIN_2"/>
    <property type="match status" value="1"/>
</dbReference>
<proteinExistence type="predicted"/>
<dbReference type="InterPro" id="IPR036249">
    <property type="entry name" value="Thioredoxin-like_sf"/>
</dbReference>
<accession>A0A134DDF0</accession>
<dbReference type="InterPro" id="IPR017937">
    <property type="entry name" value="Thioredoxin_CS"/>
</dbReference>
<evidence type="ECO:0000256" key="3">
    <source>
        <dbReference type="ARBA" id="ARBA00022968"/>
    </source>
</evidence>
<sequence length="203" mass="21109">MRRSTTAKLAASLVALALAVGLAGCSGANDDLANQYKQGDGKGYISGDGSVQEIAPEDRTSAVAFTGTAVDGSTVTSADYAGRVLVLNFWYAGCGPCRAEAPTLENTFQSVEPAGAAFLGVNIYDGPEAATAFEQTYGISYPSLLAKDDADLKLAFASWTPLQSVPITLVLDKQGRVAARFVGRVESESILKTIVNDALSETS</sequence>
<comment type="subcellular location">
    <subcellularLocation>
        <location evidence="1">Cell envelope</location>
    </subcellularLocation>
</comment>
<dbReference type="KEGG" id="mhos:CXR34_03875"/>
<dbReference type="PANTHER" id="PTHR42852:SF6">
    <property type="entry name" value="THIOL:DISULFIDE INTERCHANGE PROTEIN DSBE"/>
    <property type="match status" value="1"/>
</dbReference>
<dbReference type="EMBL" id="CP025299">
    <property type="protein sequence ID" value="AUG28689.1"/>
    <property type="molecule type" value="Genomic_DNA"/>
</dbReference>
<organism evidence="6 7">
    <name type="scientific">Microbacterium hominis</name>
    <dbReference type="NCBI Taxonomy" id="162426"/>
    <lineage>
        <taxon>Bacteria</taxon>
        <taxon>Bacillati</taxon>
        <taxon>Actinomycetota</taxon>
        <taxon>Actinomycetes</taxon>
        <taxon>Micrococcales</taxon>
        <taxon>Microbacteriaceae</taxon>
        <taxon>Microbacterium</taxon>
    </lineage>
</organism>
<dbReference type="GO" id="GO:0016209">
    <property type="term" value="F:antioxidant activity"/>
    <property type="evidence" value="ECO:0007669"/>
    <property type="project" value="InterPro"/>
</dbReference>
<keyword evidence="3" id="KW-0812">Transmembrane</keyword>
<dbReference type="RefSeq" id="WP_060961074.1">
    <property type="nucleotide sequence ID" value="NZ_CP025299.1"/>
</dbReference>
<dbReference type="InterPro" id="IPR050553">
    <property type="entry name" value="Thioredoxin_ResA/DsbE_sf"/>
</dbReference>
<dbReference type="GO" id="GO:0030313">
    <property type="term" value="C:cell envelope"/>
    <property type="evidence" value="ECO:0007669"/>
    <property type="project" value="UniProtKB-SubCell"/>
</dbReference>
<dbReference type="Proteomes" id="UP000233276">
    <property type="component" value="Chromosome"/>
</dbReference>
<keyword evidence="5" id="KW-0676">Redox-active center</keyword>
<dbReference type="STRING" id="162426.RM52_12240"/>
<evidence type="ECO:0000313" key="6">
    <source>
        <dbReference type="EMBL" id="AUG28689.1"/>
    </source>
</evidence>
<dbReference type="PROSITE" id="PS00194">
    <property type="entry name" value="THIOREDOXIN_1"/>
    <property type="match status" value="1"/>
</dbReference>
<evidence type="ECO:0000256" key="1">
    <source>
        <dbReference type="ARBA" id="ARBA00004196"/>
    </source>
</evidence>
<protein>
    <submittedName>
        <fullName evidence="6">TlpA family protein disulfide reductase</fullName>
    </submittedName>
</protein>
<dbReference type="SUPFAM" id="SSF52833">
    <property type="entry name" value="Thioredoxin-like"/>
    <property type="match status" value="1"/>
</dbReference>